<dbReference type="RefSeq" id="XP_033653882.1">
    <property type="nucleotide sequence ID" value="XM_033798338.1"/>
</dbReference>
<keyword evidence="1" id="KW-1133">Transmembrane helix</keyword>
<accession>A0A6A6JJN6</accession>
<evidence type="ECO:0000313" key="3">
    <source>
        <dbReference type="Proteomes" id="UP000800097"/>
    </source>
</evidence>
<keyword evidence="3" id="KW-1185">Reference proteome</keyword>
<proteinExistence type="predicted"/>
<evidence type="ECO:0000313" key="2">
    <source>
        <dbReference type="EMBL" id="KAF2276343.1"/>
    </source>
</evidence>
<keyword evidence="1" id="KW-0812">Transmembrane</keyword>
<sequence length="166" mass="18467">MHLPRDFRKLRQSKPLPIIKIDPAIPAIAPSHPHIMSRHMFSSASASSTTFPDTLRALLRRDVFPRSSNGGSRSAMREGFSPAALGGIFAGIAILVMLVIILGIMMRRSKRRTHHRVLLEKTSSPTQHDGSLRGIIVTKDVETTVLPVKLHTVEGRRQSHIPFRSK</sequence>
<dbReference type="GeneID" id="54551513"/>
<gene>
    <name evidence="2" type="ORF">EI97DRAFT_433181</name>
</gene>
<protein>
    <submittedName>
        <fullName evidence="2">Uncharacterized protein</fullName>
    </submittedName>
</protein>
<keyword evidence="1" id="KW-0472">Membrane</keyword>
<evidence type="ECO:0000256" key="1">
    <source>
        <dbReference type="SAM" id="Phobius"/>
    </source>
</evidence>
<organism evidence="2 3">
    <name type="scientific">Westerdykella ornata</name>
    <dbReference type="NCBI Taxonomy" id="318751"/>
    <lineage>
        <taxon>Eukaryota</taxon>
        <taxon>Fungi</taxon>
        <taxon>Dikarya</taxon>
        <taxon>Ascomycota</taxon>
        <taxon>Pezizomycotina</taxon>
        <taxon>Dothideomycetes</taxon>
        <taxon>Pleosporomycetidae</taxon>
        <taxon>Pleosporales</taxon>
        <taxon>Sporormiaceae</taxon>
        <taxon>Westerdykella</taxon>
    </lineage>
</organism>
<feature type="transmembrane region" description="Helical" evidence="1">
    <location>
        <begin position="83"/>
        <end position="106"/>
    </location>
</feature>
<dbReference type="AlphaFoldDB" id="A0A6A6JJN6"/>
<name>A0A6A6JJN6_WESOR</name>
<reference evidence="2" key="1">
    <citation type="journal article" date="2020" name="Stud. Mycol.">
        <title>101 Dothideomycetes genomes: a test case for predicting lifestyles and emergence of pathogens.</title>
        <authorList>
            <person name="Haridas S."/>
            <person name="Albert R."/>
            <person name="Binder M."/>
            <person name="Bloem J."/>
            <person name="Labutti K."/>
            <person name="Salamov A."/>
            <person name="Andreopoulos B."/>
            <person name="Baker S."/>
            <person name="Barry K."/>
            <person name="Bills G."/>
            <person name="Bluhm B."/>
            <person name="Cannon C."/>
            <person name="Castanera R."/>
            <person name="Culley D."/>
            <person name="Daum C."/>
            <person name="Ezra D."/>
            <person name="Gonzalez J."/>
            <person name="Henrissat B."/>
            <person name="Kuo A."/>
            <person name="Liang C."/>
            <person name="Lipzen A."/>
            <person name="Lutzoni F."/>
            <person name="Magnuson J."/>
            <person name="Mondo S."/>
            <person name="Nolan M."/>
            <person name="Ohm R."/>
            <person name="Pangilinan J."/>
            <person name="Park H.-J."/>
            <person name="Ramirez L."/>
            <person name="Alfaro M."/>
            <person name="Sun H."/>
            <person name="Tritt A."/>
            <person name="Yoshinaga Y."/>
            <person name="Zwiers L.-H."/>
            <person name="Turgeon B."/>
            <person name="Goodwin S."/>
            <person name="Spatafora J."/>
            <person name="Crous P."/>
            <person name="Grigoriev I."/>
        </authorList>
    </citation>
    <scope>NUCLEOTIDE SEQUENCE</scope>
    <source>
        <strain evidence="2">CBS 379.55</strain>
    </source>
</reference>
<dbReference type="Proteomes" id="UP000800097">
    <property type="component" value="Unassembled WGS sequence"/>
</dbReference>
<dbReference type="EMBL" id="ML986493">
    <property type="protein sequence ID" value="KAF2276343.1"/>
    <property type="molecule type" value="Genomic_DNA"/>
</dbReference>